<dbReference type="AlphaFoldDB" id="Q2FSB6"/>
<dbReference type="EMBL" id="CP000254">
    <property type="protein sequence ID" value="ABD42644.1"/>
    <property type="molecule type" value="Genomic_DNA"/>
</dbReference>
<protein>
    <submittedName>
        <fullName evidence="1">Uncharacterized protein</fullName>
    </submittedName>
</protein>
<evidence type="ECO:0000313" key="1">
    <source>
        <dbReference type="EMBL" id="ABD42644.1"/>
    </source>
</evidence>
<dbReference type="RefSeq" id="WP_011449897.1">
    <property type="nucleotide sequence ID" value="NC_007796.1"/>
</dbReference>
<sequence>MNKVLVTLGVLFLVIPCGLTQADSISSSIVCSGATWVSSSVISDARSYATSLFTSDLAVVNRTLNIGEAITALVSGRSTGPMGIDEYTGQAHNQTTRDPTCLFTDLNQKPGRQDDISTHGLFISGDYLSHRILSDKTVAGSVVNGSGILLLKAHSDDENRTVSHASDIAGSMNVTEEIVFGEEAYD</sequence>
<keyword evidence="2" id="KW-1185">Reference proteome</keyword>
<gene>
    <name evidence="1" type="ordered locus">Mhun_2953</name>
</gene>
<accession>Q2FSB6</accession>
<organism evidence="1 2">
    <name type="scientific">Methanospirillum hungatei JF-1 (strain ATCC 27890 / DSM 864 / NBRC 100397 / JF-1)</name>
    <dbReference type="NCBI Taxonomy" id="323259"/>
    <lineage>
        <taxon>Archaea</taxon>
        <taxon>Methanobacteriati</taxon>
        <taxon>Methanobacteriota</taxon>
        <taxon>Stenosarchaea group</taxon>
        <taxon>Methanomicrobia</taxon>
        <taxon>Methanomicrobiales</taxon>
        <taxon>Methanospirillaceae</taxon>
        <taxon>Methanospirillum</taxon>
    </lineage>
</organism>
<name>Q2FSB6_METHJ</name>
<dbReference type="EnsemblBacteria" id="ABD42644">
    <property type="protein sequence ID" value="ABD42644"/>
    <property type="gene ID" value="Mhun_2953"/>
</dbReference>
<dbReference type="InParanoid" id="Q2FSB6"/>
<dbReference type="HOGENOM" id="CLU_1451420_0_0_2"/>
<dbReference type="KEGG" id="mhu:Mhun_2953"/>
<evidence type="ECO:0000313" key="2">
    <source>
        <dbReference type="Proteomes" id="UP000001941"/>
    </source>
</evidence>
<dbReference type="OrthoDB" id="374416at2157"/>
<dbReference type="GeneID" id="3922582"/>
<proteinExistence type="predicted"/>
<dbReference type="Proteomes" id="UP000001941">
    <property type="component" value="Chromosome"/>
</dbReference>
<reference evidence="2" key="1">
    <citation type="journal article" date="2016" name="Stand. Genomic Sci.">
        <title>Complete genome sequence of Methanospirillum hungatei type strain JF1.</title>
        <authorList>
            <person name="Gunsalus R.P."/>
            <person name="Cook L.E."/>
            <person name="Crable B."/>
            <person name="Rohlin L."/>
            <person name="McDonald E."/>
            <person name="Mouttaki H."/>
            <person name="Sieber J.R."/>
            <person name="Poweleit N."/>
            <person name="Zhou H."/>
            <person name="Lapidus A.L."/>
            <person name="Daligault H.E."/>
            <person name="Land M."/>
            <person name="Gilna P."/>
            <person name="Ivanova N."/>
            <person name="Kyrpides N."/>
            <person name="Culley D.E."/>
            <person name="McInerney M.J."/>
        </authorList>
    </citation>
    <scope>NUCLEOTIDE SEQUENCE [LARGE SCALE GENOMIC DNA]</scope>
    <source>
        <strain evidence="2">ATCC 27890 / DSM 864 / NBRC 100397 / JF-1</strain>
    </source>
</reference>
<dbReference type="STRING" id="323259.Mhun_2953"/>